<dbReference type="Pfam" id="PF17806">
    <property type="entry name" value="SO_alpha_A3"/>
    <property type="match status" value="1"/>
</dbReference>
<dbReference type="InterPro" id="IPR036188">
    <property type="entry name" value="FAD/NAD-bd_sf"/>
</dbReference>
<dbReference type="Gene3D" id="3.10.20.440">
    <property type="entry name" value="2Fe-2S iron-sulphur cluster binding domain, sarcosine oxidase, alpha subunit, N-terminal domain"/>
    <property type="match status" value="1"/>
</dbReference>
<reference evidence="6" key="2">
    <citation type="submission" date="2020-09" db="EMBL/GenBank/DDBJ databases">
        <authorList>
            <person name="Sun Q."/>
            <person name="Zhou Y."/>
        </authorList>
    </citation>
    <scope>NUCLEOTIDE SEQUENCE</scope>
    <source>
        <strain evidence="6">CGMCC 1.15493</strain>
    </source>
</reference>
<feature type="domain" description="Aminomethyltransferase C-terminal" evidence="4">
    <location>
        <begin position="899"/>
        <end position="985"/>
    </location>
</feature>
<dbReference type="Pfam" id="PF13510">
    <property type="entry name" value="Fer2_4"/>
    <property type="match status" value="1"/>
</dbReference>
<dbReference type="SUPFAM" id="SSF101790">
    <property type="entry name" value="Aminomethyltransferase beta-barrel domain"/>
    <property type="match status" value="1"/>
</dbReference>
<dbReference type="Gene3D" id="1.10.10.1100">
    <property type="entry name" value="BFD-like [2Fe-2S]-binding domain"/>
    <property type="match status" value="1"/>
</dbReference>
<protein>
    <submittedName>
        <fullName evidence="6">Sarcosine oxidase subunit alpha</fullName>
    </submittedName>
</protein>
<dbReference type="Pfam" id="PF12831">
    <property type="entry name" value="FAD_oxidored"/>
    <property type="match status" value="1"/>
</dbReference>
<feature type="domain" description="GCVT N-terminal" evidence="3">
    <location>
        <begin position="608"/>
        <end position="879"/>
    </location>
</feature>
<dbReference type="GO" id="GO:0008115">
    <property type="term" value="F:sarcosine oxidase activity"/>
    <property type="evidence" value="ECO:0007669"/>
    <property type="project" value="InterPro"/>
</dbReference>
<accession>A0A916XUB0</accession>
<dbReference type="EMBL" id="BMJJ01000002">
    <property type="protein sequence ID" value="GGD10627.1"/>
    <property type="molecule type" value="Genomic_DNA"/>
</dbReference>
<proteinExistence type="inferred from homology"/>
<evidence type="ECO:0000256" key="2">
    <source>
        <dbReference type="ARBA" id="ARBA00023002"/>
    </source>
</evidence>
<evidence type="ECO:0000313" key="6">
    <source>
        <dbReference type="EMBL" id="GGD10627.1"/>
    </source>
</evidence>
<sequence length="993" mass="105189">MTAPIASHRLATGGLVDRTKPLRFRFDEKSYDGFAGDTLASALLASGVRLVGRSFKYHRPRGVVTAGPEEPNALVELREGARREPNSKATTVELFDDLRARSQNRWPSLGFDIGAVNGLVSPLLVAGFYYKTFKWPAAFWEKLYEPAIRRAAGLGRAAGLLDPDAYEKAFAFTDVLVIGAGPAGLAAALSAGRAGARVILCEEDFVLGGRLLAERDTIDGLPADGWADRAVAELAGLANVRLMPRTAVFGAYDGGTFGAIEKVSDHLHVPAEGQPRQRLWQITARRSILCAGAVERPLVFAGNDRPGVMMASSLRTYAHRFGVVPGRAVSVFTNGDDGWRTAFDLAEAGAAIEAVIDSRETVPAAFEERARRLGARVVAGGRVVATQGGKSLAEITIARADGSLSRIPTDLLAMSGGWNPALALSTHLGGRPAFSDAIAAFVPGTPPEGMVVAGAANGTMTLGRGLGEGHAAGARAAEACGFSAATGEAPVADDEAAGLVPLWHVAGKGKAFVDFQHDVTAADIALAHREGFRSVELLKRYTTLGMATDQGRLSNINGHAIMAELAGRPIPEVGTTVARPPYAPVAIAAFAGTARGKHFKPTRHIPAHAVAEEQGATFIEAGPWLRPQFYHRAGESGWLETVTREARNVRDNVGLCDVSTLGKIDVQGPDAAEFLDRVYANAMASLPVGRARYGLMLREDGFVLDDGTVARFGPENFVVSTTTANAGRIMKHLNFLSQVLWPELDVQLASVTEAWSQVAVAGPKSRALLQALLGDAIDLSGDAFPFMAVAQFDWAGVPTRLFRISFSGELAYEIAVPADYGEALARELATVGEGFGAMPYGTEALGVLRVEKGHVAGNELSGTTTAGDLGLGRMLSTKKRFVGKALAFREGLVDPDRLRLVGFKPVDPTQKVSGGAHFLDAGAAATTANDLGYVTSVVFSPALGQWIGLGLMKRGPERIGERLRAVDLLRRTDVEIELCSPHFVDPEGSRHHA</sequence>
<evidence type="ECO:0000259" key="4">
    <source>
        <dbReference type="Pfam" id="PF08669"/>
    </source>
</evidence>
<dbReference type="InterPro" id="IPR028896">
    <property type="entry name" value="GcvT/YgfZ/DmdA"/>
</dbReference>
<gene>
    <name evidence="6" type="ORF">GCM10011335_11910</name>
</gene>
<evidence type="ECO:0000259" key="5">
    <source>
        <dbReference type="Pfam" id="PF17806"/>
    </source>
</evidence>
<comment type="similarity">
    <text evidence="1">Belongs to the GcvT family.</text>
</comment>
<dbReference type="NCBIfam" id="TIGR01372">
    <property type="entry name" value="soxA"/>
    <property type="match status" value="1"/>
</dbReference>
<dbReference type="InterPro" id="IPR006222">
    <property type="entry name" value="GCVT_N"/>
</dbReference>
<dbReference type="InterPro" id="IPR006277">
    <property type="entry name" value="Sarcosine_oxidase_asu"/>
</dbReference>
<dbReference type="PRINTS" id="PR00368">
    <property type="entry name" value="FADPNR"/>
</dbReference>
<dbReference type="InterPro" id="IPR041854">
    <property type="entry name" value="BFD-like_2Fe2S-bd_dom_sf"/>
</dbReference>
<evidence type="ECO:0000313" key="7">
    <source>
        <dbReference type="Proteomes" id="UP000613160"/>
    </source>
</evidence>
<dbReference type="Gene3D" id="3.50.50.60">
    <property type="entry name" value="FAD/NAD(P)-binding domain"/>
    <property type="match status" value="1"/>
</dbReference>
<dbReference type="Pfam" id="PF01571">
    <property type="entry name" value="GCV_T"/>
    <property type="match status" value="1"/>
</dbReference>
<dbReference type="PIRSF" id="PIRSF037980">
    <property type="entry name" value="SoxA"/>
    <property type="match status" value="1"/>
</dbReference>
<dbReference type="InterPro" id="IPR029043">
    <property type="entry name" value="GcvT/YgfZ_C"/>
</dbReference>
<evidence type="ECO:0000259" key="3">
    <source>
        <dbReference type="Pfam" id="PF01571"/>
    </source>
</evidence>
<dbReference type="GO" id="GO:0046653">
    <property type="term" value="P:tetrahydrofolate metabolic process"/>
    <property type="evidence" value="ECO:0007669"/>
    <property type="project" value="InterPro"/>
</dbReference>
<dbReference type="RefSeq" id="WP_188849649.1">
    <property type="nucleotide sequence ID" value="NZ_BMJJ01000002.1"/>
</dbReference>
<dbReference type="AlphaFoldDB" id="A0A916XUB0"/>
<dbReference type="PRINTS" id="PR00469">
    <property type="entry name" value="PNDRDTASEII"/>
</dbReference>
<keyword evidence="2" id="KW-0560">Oxidoreductase</keyword>
<dbReference type="SUPFAM" id="SSF103025">
    <property type="entry name" value="Folate-binding domain"/>
    <property type="match status" value="1"/>
</dbReference>
<dbReference type="InterPro" id="IPR013977">
    <property type="entry name" value="GcvT_C"/>
</dbReference>
<dbReference type="Pfam" id="PF08669">
    <property type="entry name" value="GCV_T_C"/>
    <property type="match status" value="1"/>
</dbReference>
<evidence type="ECO:0000256" key="1">
    <source>
        <dbReference type="ARBA" id="ARBA00008609"/>
    </source>
</evidence>
<dbReference type="InterPro" id="IPR027266">
    <property type="entry name" value="TrmE/GcvT-like"/>
</dbReference>
<dbReference type="InterPro" id="IPR042204">
    <property type="entry name" value="2Fe-2S-bd_N"/>
</dbReference>
<name>A0A916XUB0_9HYPH</name>
<dbReference type="SUPFAM" id="SSF51905">
    <property type="entry name" value="FAD/NAD(P)-binding domain"/>
    <property type="match status" value="1"/>
</dbReference>
<dbReference type="Gene3D" id="3.30.1360.120">
    <property type="entry name" value="Probable tRNA modification gtpase trme, domain 1"/>
    <property type="match status" value="1"/>
</dbReference>
<organism evidence="6 7">
    <name type="scientific">Aureimonas glaciei</name>
    <dbReference type="NCBI Taxonomy" id="1776957"/>
    <lineage>
        <taxon>Bacteria</taxon>
        <taxon>Pseudomonadati</taxon>
        <taxon>Pseudomonadota</taxon>
        <taxon>Alphaproteobacteria</taxon>
        <taxon>Hyphomicrobiales</taxon>
        <taxon>Aurantimonadaceae</taxon>
        <taxon>Aureimonas</taxon>
    </lineage>
</organism>
<comment type="caution">
    <text evidence="6">The sequence shown here is derived from an EMBL/GenBank/DDBJ whole genome shotgun (WGS) entry which is preliminary data.</text>
</comment>
<dbReference type="PANTHER" id="PTHR43757">
    <property type="entry name" value="AMINOMETHYLTRANSFERASE"/>
    <property type="match status" value="1"/>
</dbReference>
<keyword evidence="7" id="KW-1185">Reference proteome</keyword>
<reference evidence="6" key="1">
    <citation type="journal article" date="2014" name="Int. J. Syst. Evol. Microbiol.">
        <title>Complete genome sequence of Corynebacterium casei LMG S-19264T (=DSM 44701T), isolated from a smear-ripened cheese.</title>
        <authorList>
            <consortium name="US DOE Joint Genome Institute (JGI-PGF)"/>
            <person name="Walter F."/>
            <person name="Albersmeier A."/>
            <person name="Kalinowski J."/>
            <person name="Ruckert C."/>
        </authorList>
    </citation>
    <scope>NUCLEOTIDE SEQUENCE</scope>
    <source>
        <strain evidence="6">CGMCC 1.15493</strain>
    </source>
</reference>
<dbReference type="Proteomes" id="UP000613160">
    <property type="component" value="Unassembled WGS sequence"/>
</dbReference>
<dbReference type="InterPro" id="IPR041117">
    <property type="entry name" value="SoxA_A3"/>
</dbReference>
<dbReference type="PANTHER" id="PTHR43757:SF2">
    <property type="entry name" value="AMINOMETHYLTRANSFERASE, MITOCHONDRIAL"/>
    <property type="match status" value="1"/>
</dbReference>
<feature type="domain" description="SoxA A3" evidence="5">
    <location>
        <begin position="508"/>
        <end position="592"/>
    </location>
</feature>